<dbReference type="EMBL" id="LAZR01052139">
    <property type="protein sequence ID" value="KKK83617.1"/>
    <property type="molecule type" value="Genomic_DNA"/>
</dbReference>
<dbReference type="AlphaFoldDB" id="A0A0F8YQF8"/>
<sequence>ISRYVSGDIEYAINYCEELGLVVR</sequence>
<organism evidence="1">
    <name type="scientific">marine sediment metagenome</name>
    <dbReference type="NCBI Taxonomy" id="412755"/>
    <lineage>
        <taxon>unclassified sequences</taxon>
        <taxon>metagenomes</taxon>
        <taxon>ecological metagenomes</taxon>
    </lineage>
</organism>
<comment type="caution">
    <text evidence="1">The sequence shown here is derived from an EMBL/GenBank/DDBJ whole genome shotgun (WGS) entry which is preliminary data.</text>
</comment>
<proteinExistence type="predicted"/>
<name>A0A0F8YQF8_9ZZZZ</name>
<accession>A0A0F8YQF8</accession>
<reference evidence="1" key="1">
    <citation type="journal article" date="2015" name="Nature">
        <title>Complex archaea that bridge the gap between prokaryotes and eukaryotes.</title>
        <authorList>
            <person name="Spang A."/>
            <person name="Saw J.H."/>
            <person name="Jorgensen S.L."/>
            <person name="Zaremba-Niedzwiedzka K."/>
            <person name="Martijn J."/>
            <person name="Lind A.E."/>
            <person name="van Eijk R."/>
            <person name="Schleper C."/>
            <person name="Guy L."/>
            <person name="Ettema T.J."/>
        </authorList>
    </citation>
    <scope>NUCLEOTIDE SEQUENCE</scope>
</reference>
<gene>
    <name evidence="1" type="ORF">LCGC14_2791590</name>
</gene>
<protein>
    <submittedName>
        <fullName evidence="1">Uncharacterized protein</fullName>
    </submittedName>
</protein>
<feature type="non-terminal residue" evidence="1">
    <location>
        <position position="1"/>
    </location>
</feature>
<evidence type="ECO:0000313" key="1">
    <source>
        <dbReference type="EMBL" id="KKK83617.1"/>
    </source>
</evidence>